<feature type="transmembrane region" description="Helical" evidence="1">
    <location>
        <begin position="246"/>
        <end position="262"/>
    </location>
</feature>
<proteinExistence type="predicted"/>
<dbReference type="Proteomes" id="UP000070319">
    <property type="component" value="Unassembled WGS sequence"/>
</dbReference>
<feature type="transmembrane region" description="Helical" evidence="1">
    <location>
        <begin position="200"/>
        <end position="218"/>
    </location>
</feature>
<dbReference type="RefSeq" id="WP_061437571.1">
    <property type="nucleotide sequence ID" value="NZ_KQ968734.1"/>
</dbReference>
<name>A0A139KY89_9BACE</name>
<feature type="transmembrane region" description="Helical" evidence="1">
    <location>
        <begin position="353"/>
        <end position="370"/>
    </location>
</feature>
<dbReference type="PATRIC" id="fig|329854.7.peg.4081"/>
<feature type="transmembrane region" description="Helical" evidence="1">
    <location>
        <begin position="53"/>
        <end position="71"/>
    </location>
</feature>
<dbReference type="EMBL" id="LTDF01000152">
    <property type="protein sequence ID" value="KXT44164.1"/>
    <property type="molecule type" value="Genomic_DNA"/>
</dbReference>
<feature type="transmembrane region" description="Helical" evidence="1">
    <location>
        <begin position="5"/>
        <end position="22"/>
    </location>
</feature>
<protein>
    <recommendedName>
        <fullName evidence="4">O-antigen ligase domain-containing protein</fullName>
    </recommendedName>
</protein>
<feature type="transmembrane region" description="Helical" evidence="1">
    <location>
        <begin position="316"/>
        <end position="347"/>
    </location>
</feature>
<keyword evidence="1" id="KW-0472">Membrane</keyword>
<evidence type="ECO:0008006" key="4">
    <source>
        <dbReference type="Google" id="ProtNLM"/>
    </source>
</evidence>
<comment type="caution">
    <text evidence="2">The sequence shown here is derived from an EMBL/GenBank/DDBJ whole genome shotgun (WGS) entry which is preliminary data.</text>
</comment>
<feature type="transmembrane region" description="Helical" evidence="1">
    <location>
        <begin position="83"/>
        <end position="102"/>
    </location>
</feature>
<evidence type="ECO:0000313" key="2">
    <source>
        <dbReference type="EMBL" id="KXT44164.1"/>
    </source>
</evidence>
<accession>A0A139KY89</accession>
<evidence type="ECO:0000313" key="3">
    <source>
        <dbReference type="Proteomes" id="UP000070319"/>
    </source>
</evidence>
<organism evidence="2">
    <name type="scientific">Bacteroides intestinalis</name>
    <dbReference type="NCBI Taxonomy" id="329854"/>
    <lineage>
        <taxon>Bacteria</taxon>
        <taxon>Pseudomonadati</taxon>
        <taxon>Bacteroidota</taxon>
        <taxon>Bacteroidia</taxon>
        <taxon>Bacteroidales</taxon>
        <taxon>Bacteroidaceae</taxon>
        <taxon>Bacteroides</taxon>
    </lineage>
</organism>
<dbReference type="AlphaFoldDB" id="A0A139KY89"/>
<feature type="transmembrane region" description="Helical" evidence="1">
    <location>
        <begin position="224"/>
        <end position="239"/>
    </location>
</feature>
<keyword evidence="1" id="KW-1133">Transmembrane helix</keyword>
<feature type="transmembrane region" description="Helical" evidence="1">
    <location>
        <begin position="114"/>
        <end position="131"/>
    </location>
</feature>
<feature type="transmembrane region" description="Helical" evidence="1">
    <location>
        <begin position="282"/>
        <end position="304"/>
    </location>
</feature>
<feature type="transmembrane region" description="Helical" evidence="1">
    <location>
        <begin position="169"/>
        <end position="193"/>
    </location>
</feature>
<keyword evidence="1" id="KW-0812">Transmembrane</keyword>
<sequence>MKGILACIGYLIVLYLFLFGSQMHLGPISARNLMTFLFFLYFIWRGGKLQMDLSVKVYLIFLFIYLVSNIINGEFFSIDFLRVFLGNHFACVIAIMVLSTWVNTSSKLIRIIKIIVTLYIINILLSAFQFYNSEWAWLIAIALSEHAVVHSNISSDFIDSGETALNRSIVMGITGFVVTNGYFIAVFCSVVSYKIWDKYLKGHIVAIIMIMIALYGAFLTQQRMAMFSVILLVVFIVIMKMKLKSIPVFVALFFIFYSFLILNEVDLGRFTEESDNSDRFKLFETFSVFVDSPLALFGGLNQYLQHYGGRVQHNVFLGAWVGGGFFSMVLIVILFFSTCIKSLFLIFKFYNNINFYPIIFALACLVFNFYSLTHSSGLHTGEPLFWISYSLMNRARSLCIPTVQYK</sequence>
<feature type="transmembrane region" description="Helical" evidence="1">
    <location>
        <begin position="28"/>
        <end position="44"/>
    </location>
</feature>
<evidence type="ECO:0000256" key="1">
    <source>
        <dbReference type="SAM" id="Phobius"/>
    </source>
</evidence>
<reference evidence="2 3" key="1">
    <citation type="submission" date="2016-02" db="EMBL/GenBank/DDBJ databases">
        <authorList>
            <person name="Wen L."/>
            <person name="He K."/>
            <person name="Yang H."/>
        </authorList>
    </citation>
    <scope>NUCLEOTIDE SEQUENCE [LARGE SCALE GENOMIC DNA]</scope>
    <source>
        <strain evidence="2 3">KLE1704</strain>
    </source>
</reference>
<gene>
    <name evidence="2" type="ORF">HMPREF2531_04014</name>
</gene>